<protein>
    <submittedName>
        <fullName evidence="1">WXG100 family type VII secretion target</fullName>
    </submittedName>
</protein>
<comment type="caution">
    <text evidence="1">The sequence shown here is derived from an EMBL/GenBank/DDBJ whole genome shotgun (WGS) entry which is preliminary data.</text>
</comment>
<dbReference type="RefSeq" id="WP_386433694.1">
    <property type="nucleotide sequence ID" value="NZ_JBHSBB010000018.1"/>
</dbReference>
<reference evidence="2" key="1">
    <citation type="journal article" date="2019" name="Int. J. Syst. Evol. Microbiol.">
        <title>The Global Catalogue of Microorganisms (GCM) 10K type strain sequencing project: providing services to taxonomists for standard genome sequencing and annotation.</title>
        <authorList>
            <consortium name="The Broad Institute Genomics Platform"/>
            <consortium name="The Broad Institute Genome Sequencing Center for Infectious Disease"/>
            <person name="Wu L."/>
            <person name="Ma J."/>
        </authorList>
    </citation>
    <scope>NUCLEOTIDE SEQUENCE [LARGE SCALE GENOMIC DNA]</scope>
    <source>
        <strain evidence="2">CGMCC 4.7237</strain>
    </source>
</reference>
<dbReference type="InterPro" id="IPR036689">
    <property type="entry name" value="ESAT-6-like_sf"/>
</dbReference>
<evidence type="ECO:0000313" key="2">
    <source>
        <dbReference type="Proteomes" id="UP001595765"/>
    </source>
</evidence>
<dbReference type="Gene3D" id="1.10.287.1060">
    <property type="entry name" value="ESAT-6-like"/>
    <property type="match status" value="1"/>
</dbReference>
<gene>
    <name evidence="1" type="ORF">ACFO3J_25585</name>
</gene>
<dbReference type="EMBL" id="JBHSBB010000018">
    <property type="protein sequence ID" value="MFC4034813.1"/>
    <property type="molecule type" value="Genomic_DNA"/>
</dbReference>
<sequence>MAISTLPANYNASTLRVDPGGLTSTLATLTTAIQGISDDISDIMKNLNALKLSWTGDSATVMNDFNDRWYRAVTDLFGPELNPGAGALNVLTGGLAQAVANYNAGEQNVADMFNQFETALTKGTTSSGTPVDQPYGIPEKNYHTTSINETF</sequence>
<evidence type="ECO:0000313" key="1">
    <source>
        <dbReference type="EMBL" id="MFC4034813.1"/>
    </source>
</evidence>
<keyword evidence="2" id="KW-1185">Reference proteome</keyword>
<accession>A0ABV8HV32</accession>
<proteinExistence type="predicted"/>
<organism evidence="1 2">
    <name type="scientific">Streptomyces polygonati</name>
    <dbReference type="NCBI Taxonomy" id="1617087"/>
    <lineage>
        <taxon>Bacteria</taxon>
        <taxon>Bacillati</taxon>
        <taxon>Actinomycetota</taxon>
        <taxon>Actinomycetes</taxon>
        <taxon>Kitasatosporales</taxon>
        <taxon>Streptomycetaceae</taxon>
        <taxon>Streptomyces</taxon>
    </lineage>
</organism>
<dbReference type="SUPFAM" id="SSF140453">
    <property type="entry name" value="EsxAB dimer-like"/>
    <property type="match status" value="1"/>
</dbReference>
<dbReference type="Proteomes" id="UP001595765">
    <property type="component" value="Unassembled WGS sequence"/>
</dbReference>
<dbReference type="Pfam" id="PF06013">
    <property type="entry name" value="WXG100"/>
    <property type="match status" value="1"/>
</dbReference>
<dbReference type="InterPro" id="IPR010310">
    <property type="entry name" value="T7SS_ESAT-6-like"/>
</dbReference>
<name>A0ABV8HV32_9ACTN</name>